<keyword evidence="3 4" id="KW-0472">Membrane</keyword>
<evidence type="ECO:0000313" key="6">
    <source>
        <dbReference type="EMBL" id="WAR06336.1"/>
    </source>
</evidence>
<feature type="transmembrane region" description="Helical" evidence="4">
    <location>
        <begin position="12"/>
        <end position="29"/>
    </location>
</feature>
<evidence type="ECO:0000256" key="4">
    <source>
        <dbReference type="SAM" id="Phobius"/>
    </source>
</evidence>
<gene>
    <name evidence="6" type="ORF">MAR_021705</name>
</gene>
<keyword evidence="2 4" id="KW-1133">Transmembrane helix</keyword>
<evidence type="ECO:0000256" key="3">
    <source>
        <dbReference type="ARBA" id="ARBA00023136"/>
    </source>
</evidence>
<sequence length="94" mass="10973">MSMMDMKTPTRHIMLYTPVPITIPFITRFSRDVETIDNTLPMNFRMFLLTFFGALSSFIVISYTTPLFLVAMIPIAFLYYLIQFSSLTNDRIET</sequence>
<reference evidence="6" key="1">
    <citation type="submission" date="2022-11" db="EMBL/GenBank/DDBJ databases">
        <title>Centuries of genome instability and evolution in soft-shell clam transmissible cancer (bioRxiv).</title>
        <authorList>
            <person name="Hart S.F.M."/>
            <person name="Yonemitsu M.A."/>
            <person name="Giersch R.M."/>
            <person name="Beal B.F."/>
            <person name="Arriagada G."/>
            <person name="Davis B.W."/>
            <person name="Ostrander E.A."/>
            <person name="Goff S.P."/>
            <person name="Metzger M.J."/>
        </authorList>
    </citation>
    <scope>NUCLEOTIDE SEQUENCE</scope>
    <source>
        <strain evidence="6">MELC-2E11</strain>
        <tissue evidence="6">Siphon/mantle</tissue>
    </source>
</reference>
<dbReference type="PROSITE" id="PS50929">
    <property type="entry name" value="ABC_TM1F"/>
    <property type="match status" value="1"/>
</dbReference>
<keyword evidence="7" id="KW-1185">Reference proteome</keyword>
<dbReference type="Pfam" id="PF00664">
    <property type="entry name" value="ABC_membrane"/>
    <property type="match status" value="1"/>
</dbReference>
<dbReference type="InterPro" id="IPR011527">
    <property type="entry name" value="ABC1_TM_dom"/>
</dbReference>
<dbReference type="EMBL" id="CP111016">
    <property type="protein sequence ID" value="WAR06336.1"/>
    <property type="molecule type" value="Genomic_DNA"/>
</dbReference>
<evidence type="ECO:0000256" key="1">
    <source>
        <dbReference type="ARBA" id="ARBA00022692"/>
    </source>
</evidence>
<dbReference type="Proteomes" id="UP001164746">
    <property type="component" value="Chromosome 5"/>
</dbReference>
<organism evidence="6 7">
    <name type="scientific">Mya arenaria</name>
    <name type="common">Soft-shell clam</name>
    <dbReference type="NCBI Taxonomy" id="6604"/>
    <lineage>
        <taxon>Eukaryota</taxon>
        <taxon>Metazoa</taxon>
        <taxon>Spiralia</taxon>
        <taxon>Lophotrochozoa</taxon>
        <taxon>Mollusca</taxon>
        <taxon>Bivalvia</taxon>
        <taxon>Autobranchia</taxon>
        <taxon>Heteroconchia</taxon>
        <taxon>Euheterodonta</taxon>
        <taxon>Imparidentia</taxon>
        <taxon>Neoheterodontei</taxon>
        <taxon>Myida</taxon>
        <taxon>Myoidea</taxon>
        <taxon>Myidae</taxon>
        <taxon>Mya</taxon>
    </lineage>
</organism>
<dbReference type="Gene3D" id="1.20.1560.10">
    <property type="entry name" value="ABC transporter type 1, transmembrane domain"/>
    <property type="match status" value="1"/>
</dbReference>
<evidence type="ECO:0000256" key="2">
    <source>
        <dbReference type="ARBA" id="ARBA00022989"/>
    </source>
</evidence>
<evidence type="ECO:0000313" key="7">
    <source>
        <dbReference type="Proteomes" id="UP001164746"/>
    </source>
</evidence>
<dbReference type="SUPFAM" id="SSF90123">
    <property type="entry name" value="ABC transporter transmembrane region"/>
    <property type="match status" value="1"/>
</dbReference>
<name>A0ABY7EBS2_MYAAR</name>
<evidence type="ECO:0000259" key="5">
    <source>
        <dbReference type="PROSITE" id="PS50929"/>
    </source>
</evidence>
<keyword evidence="1 4" id="KW-0812">Transmembrane</keyword>
<accession>A0ABY7EBS2</accession>
<proteinExistence type="predicted"/>
<protein>
    <submittedName>
        <fullName evidence="6">ABCC8-like protein</fullName>
    </submittedName>
</protein>
<feature type="transmembrane region" description="Helical" evidence="4">
    <location>
        <begin position="49"/>
        <end position="82"/>
    </location>
</feature>
<feature type="domain" description="ABC transmembrane type-1" evidence="5">
    <location>
        <begin position="26"/>
        <end position="84"/>
    </location>
</feature>
<dbReference type="InterPro" id="IPR036640">
    <property type="entry name" value="ABC1_TM_sf"/>
</dbReference>